<organism evidence="5 6">
    <name type="scientific">Plasticicumulans acidivorans</name>
    <dbReference type="NCBI Taxonomy" id="886464"/>
    <lineage>
        <taxon>Bacteria</taxon>
        <taxon>Pseudomonadati</taxon>
        <taxon>Pseudomonadota</taxon>
        <taxon>Gammaproteobacteria</taxon>
        <taxon>Candidatus Competibacteraceae</taxon>
        <taxon>Plasticicumulans</taxon>
    </lineage>
</organism>
<gene>
    <name evidence="5" type="ORF">C7443_107196</name>
</gene>
<dbReference type="PANTHER" id="PTHR37164:SF1">
    <property type="entry name" value="BACTERIOHEMERYTHRIN"/>
    <property type="match status" value="1"/>
</dbReference>
<evidence type="ECO:0000256" key="1">
    <source>
        <dbReference type="ARBA" id="ARBA00010587"/>
    </source>
</evidence>
<proteinExistence type="inferred from homology"/>
<dbReference type="Pfam" id="PF01814">
    <property type="entry name" value="Hemerythrin"/>
    <property type="match status" value="1"/>
</dbReference>
<keyword evidence="2" id="KW-0479">Metal-binding</keyword>
<dbReference type="NCBIfam" id="TIGR02481">
    <property type="entry name" value="hemeryth_dom"/>
    <property type="match status" value="1"/>
</dbReference>
<dbReference type="AlphaFoldDB" id="A0A317MYM9"/>
<dbReference type="Gene3D" id="1.20.120.50">
    <property type="entry name" value="Hemerythrin-like"/>
    <property type="match status" value="1"/>
</dbReference>
<dbReference type="PANTHER" id="PTHR37164">
    <property type="entry name" value="BACTERIOHEMERYTHRIN"/>
    <property type="match status" value="1"/>
</dbReference>
<accession>A0A317MYM9</accession>
<reference evidence="5 6" key="1">
    <citation type="submission" date="2018-05" db="EMBL/GenBank/DDBJ databases">
        <title>Genomic Encyclopedia of Type Strains, Phase IV (KMG-IV): sequencing the most valuable type-strain genomes for metagenomic binning, comparative biology and taxonomic classification.</title>
        <authorList>
            <person name="Goeker M."/>
        </authorList>
    </citation>
    <scope>NUCLEOTIDE SEQUENCE [LARGE SCALE GENOMIC DNA]</scope>
    <source>
        <strain evidence="5 6">DSM 23606</strain>
    </source>
</reference>
<comment type="similarity">
    <text evidence="1">Belongs to the hemerythrin family.</text>
</comment>
<dbReference type="OrthoDB" id="5296936at2"/>
<dbReference type="RefSeq" id="WP_110019100.1">
    <property type="nucleotide sequence ID" value="NZ_QGTJ01000007.1"/>
</dbReference>
<dbReference type="CDD" id="cd12107">
    <property type="entry name" value="Hemerythrin"/>
    <property type="match status" value="1"/>
</dbReference>
<evidence type="ECO:0000256" key="3">
    <source>
        <dbReference type="ARBA" id="ARBA00023004"/>
    </source>
</evidence>
<keyword evidence="3" id="KW-0408">Iron</keyword>
<dbReference type="SUPFAM" id="SSF47188">
    <property type="entry name" value="Hemerythrin-like"/>
    <property type="match status" value="1"/>
</dbReference>
<name>A0A317MYM9_9GAMM</name>
<evidence type="ECO:0000259" key="4">
    <source>
        <dbReference type="Pfam" id="PF01814"/>
    </source>
</evidence>
<sequence>MSRYDWNDERHALGVATMDATHREFLELARAIESGPPAEFATRFEGLVEHTRAHFAAEEALMRETACPSLREHEADHARVLGDLGRFLQSVAKGRPAMARAYIASGLSEWFDLHVATMDAQLAAHLNARQHAG</sequence>
<dbReference type="InterPro" id="IPR050669">
    <property type="entry name" value="Hemerythrin"/>
</dbReference>
<dbReference type="InterPro" id="IPR035938">
    <property type="entry name" value="Hemerythrin-like_sf"/>
</dbReference>
<dbReference type="GO" id="GO:0046872">
    <property type="term" value="F:metal ion binding"/>
    <property type="evidence" value="ECO:0007669"/>
    <property type="project" value="UniProtKB-KW"/>
</dbReference>
<evidence type="ECO:0000313" key="6">
    <source>
        <dbReference type="Proteomes" id="UP000246569"/>
    </source>
</evidence>
<keyword evidence="6" id="KW-1185">Reference proteome</keyword>
<feature type="domain" description="Hemerythrin-like" evidence="4">
    <location>
        <begin position="14"/>
        <end position="124"/>
    </location>
</feature>
<evidence type="ECO:0000256" key="2">
    <source>
        <dbReference type="ARBA" id="ARBA00022723"/>
    </source>
</evidence>
<comment type="caution">
    <text evidence="5">The sequence shown here is derived from an EMBL/GenBank/DDBJ whole genome shotgun (WGS) entry which is preliminary data.</text>
</comment>
<evidence type="ECO:0000313" key="5">
    <source>
        <dbReference type="EMBL" id="PWV60621.1"/>
    </source>
</evidence>
<dbReference type="Proteomes" id="UP000246569">
    <property type="component" value="Unassembled WGS sequence"/>
</dbReference>
<protein>
    <submittedName>
        <fullName evidence="5">Hemerythrin-like metal-binding protein</fullName>
    </submittedName>
</protein>
<dbReference type="InterPro" id="IPR012312">
    <property type="entry name" value="Hemerythrin-like"/>
</dbReference>
<dbReference type="EMBL" id="QGTJ01000007">
    <property type="protein sequence ID" value="PWV60621.1"/>
    <property type="molecule type" value="Genomic_DNA"/>
</dbReference>
<dbReference type="InterPro" id="IPR012827">
    <property type="entry name" value="Hemerythrin_metal-bd"/>
</dbReference>